<dbReference type="Proteomes" id="UP000715441">
    <property type="component" value="Unassembled WGS sequence"/>
</dbReference>
<dbReference type="Gene3D" id="3.40.50.720">
    <property type="entry name" value="NAD(P)-binding Rossmann-like Domain"/>
    <property type="match status" value="1"/>
</dbReference>
<feature type="domain" description="NAD(P)-binding" evidence="1">
    <location>
        <begin position="7"/>
        <end position="198"/>
    </location>
</feature>
<dbReference type="PANTHER" id="PTHR43355">
    <property type="entry name" value="FLAVIN REDUCTASE (NADPH)"/>
    <property type="match status" value="1"/>
</dbReference>
<evidence type="ECO:0000313" key="2">
    <source>
        <dbReference type="EMBL" id="NKQ54949.1"/>
    </source>
</evidence>
<dbReference type="PANTHER" id="PTHR43355:SF2">
    <property type="entry name" value="FLAVIN REDUCTASE (NADPH)"/>
    <property type="match status" value="1"/>
</dbReference>
<name>A0ABX1J5T3_9PSEU</name>
<dbReference type="Pfam" id="PF13460">
    <property type="entry name" value="NAD_binding_10"/>
    <property type="match status" value="1"/>
</dbReference>
<gene>
    <name evidence="2" type="ORF">HFP15_18865</name>
</gene>
<dbReference type="InterPro" id="IPR036291">
    <property type="entry name" value="NAD(P)-bd_dom_sf"/>
</dbReference>
<dbReference type="RefSeq" id="WP_168517409.1">
    <property type="nucleotide sequence ID" value="NZ_JAAXLS010000012.1"/>
</dbReference>
<dbReference type="InterPro" id="IPR051606">
    <property type="entry name" value="Polyketide_Oxido-like"/>
</dbReference>
<evidence type="ECO:0000313" key="3">
    <source>
        <dbReference type="Proteomes" id="UP000715441"/>
    </source>
</evidence>
<protein>
    <submittedName>
        <fullName evidence="2">NAD(P)H-binding protein</fullName>
    </submittedName>
</protein>
<keyword evidence="3" id="KW-1185">Reference proteome</keyword>
<accession>A0ABX1J5T3</accession>
<dbReference type="SUPFAM" id="SSF51735">
    <property type="entry name" value="NAD(P)-binding Rossmann-fold domains"/>
    <property type="match status" value="1"/>
</dbReference>
<organism evidence="2 3">
    <name type="scientific">Amycolatopsis acididurans</name>
    <dbReference type="NCBI Taxonomy" id="2724524"/>
    <lineage>
        <taxon>Bacteria</taxon>
        <taxon>Bacillati</taxon>
        <taxon>Actinomycetota</taxon>
        <taxon>Actinomycetes</taxon>
        <taxon>Pseudonocardiales</taxon>
        <taxon>Pseudonocardiaceae</taxon>
        <taxon>Amycolatopsis</taxon>
    </lineage>
</organism>
<dbReference type="InterPro" id="IPR016040">
    <property type="entry name" value="NAD(P)-bd_dom"/>
</dbReference>
<evidence type="ECO:0000259" key="1">
    <source>
        <dbReference type="Pfam" id="PF13460"/>
    </source>
</evidence>
<dbReference type="EMBL" id="JAAXLS010000012">
    <property type="protein sequence ID" value="NKQ54949.1"/>
    <property type="molecule type" value="Genomic_DNA"/>
</dbReference>
<proteinExistence type="predicted"/>
<reference evidence="2 3" key="1">
    <citation type="submission" date="2020-04" db="EMBL/GenBank/DDBJ databases">
        <title>Novel species.</title>
        <authorList>
            <person name="Teo W.F.A."/>
            <person name="Lipun K."/>
            <person name="Srisuk N."/>
            <person name="Duangmal K."/>
        </authorList>
    </citation>
    <scope>NUCLEOTIDE SEQUENCE [LARGE SCALE GENOMIC DNA]</scope>
    <source>
        <strain evidence="2 3">K13G38</strain>
    </source>
</reference>
<sequence length="212" mass="22392">MKLTVFGATGGTGVEVVRQALAAGHQVTAVVRDPARLDVPAHARLDVVTADVLDPPSIESAISGRDVVISALGPRGRGPTTICRDGTEAIMVAMRRAGVHRLIVVSNSGMHTQGDGFFTRGIVKPILIRVLREGYADMSAMEERVGVSGLDWTIVRPPRLTNWAHSGRIASSTKGNVRGSFTIGRADLADYLLRAASDDSVIRTAVSVATGK</sequence>
<comment type="caution">
    <text evidence="2">The sequence shown here is derived from an EMBL/GenBank/DDBJ whole genome shotgun (WGS) entry which is preliminary data.</text>
</comment>